<dbReference type="AlphaFoldDB" id="A0A7J7L3V0"/>
<name>A0A7J7L3V0_9MAGN</name>
<dbReference type="SUPFAM" id="SSF55874">
    <property type="entry name" value="ATPase domain of HSP90 chaperone/DNA topoisomerase II/histidine kinase"/>
    <property type="match status" value="1"/>
</dbReference>
<gene>
    <name evidence="7" type="ORF">GIB67_036342</name>
</gene>
<dbReference type="InterPro" id="IPR001404">
    <property type="entry name" value="Hsp90_fam"/>
</dbReference>
<feature type="domain" description="Glycosyl hydrolase family 32 C-terminal" evidence="6">
    <location>
        <begin position="155"/>
        <end position="295"/>
    </location>
</feature>
<dbReference type="InterPro" id="IPR013189">
    <property type="entry name" value="Glyco_hydro_32_C"/>
</dbReference>
<dbReference type="Gene3D" id="2.60.120.560">
    <property type="entry name" value="Exo-inulinase, domain 1"/>
    <property type="match status" value="1"/>
</dbReference>
<dbReference type="Gene3D" id="3.30.565.10">
    <property type="entry name" value="Histidine kinase-like ATPase, C-terminal domain"/>
    <property type="match status" value="1"/>
</dbReference>
<proteinExistence type="inferred from homology"/>
<evidence type="ECO:0000256" key="2">
    <source>
        <dbReference type="ARBA" id="ARBA00022741"/>
    </source>
</evidence>
<dbReference type="GO" id="GO:0050661">
    <property type="term" value="F:NADP binding"/>
    <property type="evidence" value="ECO:0007669"/>
    <property type="project" value="InterPro"/>
</dbReference>
<feature type="domain" description="Histidine kinase/HSP90-like ATPase" evidence="5">
    <location>
        <begin position="14"/>
        <end position="91"/>
    </location>
</feature>
<keyword evidence="3" id="KW-0067">ATP-binding</keyword>
<dbReference type="InterPro" id="IPR036890">
    <property type="entry name" value="HATPase_C_sf"/>
</dbReference>
<evidence type="ECO:0008006" key="9">
    <source>
        <dbReference type="Google" id="ProtNLM"/>
    </source>
</evidence>
<dbReference type="EMBL" id="JACGCM010002659">
    <property type="protein sequence ID" value="KAF6137305.1"/>
    <property type="molecule type" value="Genomic_DNA"/>
</dbReference>
<evidence type="ECO:0000256" key="1">
    <source>
        <dbReference type="ARBA" id="ARBA00008239"/>
    </source>
</evidence>
<comment type="similarity">
    <text evidence="1">Belongs to the heat shock protein 90 family.</text>
</comment>
<evidence type="ECO:0000259" key="5">
    <source>
        <dbReference type="Pfam" id="PF02518"/>
    </source>
</evidence>
<reference evidence="7 8" key="1">
    <citation type="journal article" date="2020" name="IScience">
        <title>Genome Sequencing of the Endangered Kingdonia uniflora (Circaeasteraceae, Ranunculales) Reveals Potential Mechanisms of Evolutionary Specialization.</title>
        <authorList>
            <person name="Sun Y."/>
            <person name="Deng T."/>
            <person name="Zhang A."/>
            <person name="Moore M.J."/>
            <person name="Landis J.B."/>
            <person name="Lin N."/>
            <person name="Zhang H."/>
            <person name="Zhang X."/>
            <person name="Huang J."/>
            <person name="Zhang X."/>
            <person name="Sun H."/>
            <person name="Wang H."/>
        </authorList>
    </citation>
    <scope>NUCLEOTIDE SEQUENCE [LARGE SCALE GENOMIC DNA]</scope>
    <source>
        <strain evidence="7">TB1705</strain>
        <tissue evidence="7">Leaf</tissue>
    </source>
</reference>
<protein>
    <recommendedName>
        <fullName evidence="9">Histidine kinase/HSP90-like ATPase domain-containing protein</fullName>
    </recommendedName>
</protein>
<dbReference type="PANTHER" id="PTHR11528">
    <property type="entry name" value="HEAT SHOCK PROTEIN 90 FAMILY MEMBER"/>
    <property type="match status" value="1"/>
</dbReference>
<dbReference type="Proteomes" id="UP000541444">
    <property type="component" value="Unassembled WGS sequence"/>
</dbReference>
<dbReference type="InterPro" id="IPR020575">
    <property type="entry name" value="Hsp90_N"/>
</dbReference>
<evidence type="ECO:0000256" key="4">
    <source>
        <dbReference type="ARBA" id="ARBA00023186"/>
    </source>
</evidence>
<dbReference type="InterPro" id="IPR019805">
    <property type="entry name" value="Heat_shock_protein_90_CS"/>
</dbReference>
<dbReference type="PRINTS" id="PR00775">
    <property type="entry name" value="HEATSHOCK90"/>
</dbReference>
<keyword evidence="8" id="KW-1185">Reference proteome</keyword>
<dbReference type="Pfam" id="PF02518">
    <property type="entry name" value="HATPase_c"/>
    <property type="match status" value="1"/>
</dbReference>
<organism evidence="7 8">
    <name type="scientific">Kingdonia uniflora</name>
    <dbReference type="NCBI Taxonomy" id="39325"/>
    <lineage>
        <taxon>Eukaryota</taxon>
        <taxon>Viridiplantae</taxon>
        <taxon>Streptophyta</taxon>
        <taxon>Embryophyta</taxon>
        <taxon>Tracheophyta</taxon>
        <taxon>Spermatophyta</taxon>
        <taxon>Magnoliopsida</taxon>
        <taxon>Ranunculales</taxon>
        <taxon>Circaeasteraceae</taxon>
        <taxon>Kingdonia</taxon>
    </lineage>
</organism>
<dbReference type="GO" id="GO:0005524">
    <property type="term" value="F:ATP binding"/>
    <property type="evidence" value="ECO:0007669"/>
    <property type="project" value="UniProtKB-KW"/>
</dbReference>
<dbReference type="InterPro" id="IPR013320">
    <property type="entry name" value="ConA-like_dom_sf"/>
</dbReference>
<dbReference type="Pfam" id="PF08244">
    <property type="entry name" value="Glyco_hydro_32C"/>
    <property type="match status" value="1"/>
</dbReference>
<dbReference type="SUPFAM" id="SSF49899">
    <property type="entry name" value="Concanavalin A-like lectins/glucanases"/>
    <property type="match status" value="1"/>
</dbReference>
<dbReference type="PROSITE" id="PS00298">
    <property type="entry name" value="HSP90"/>
    <property type="match status" value="1"/>
</dbReference>
<keyword evidence="4" id="KW-0143">Chaperone</keyword>
<dbReference type="GO" id="GO:0051082">
    <property type="term" value="F:unfolded protein binding"/>
    <property type="evidence" value="ECO:0007669"/>
    <property type="project" value="InterPro"/>
</dbReference>
<dbReference type="InterPro" id="IPR003594">
    <property type="entry name" value="HATPase_dom"/>
</dbReference>
<sequence length="392" mass="43471">MDLIVHSLYSHKEVFLRELVSNASDALDKLRFLSMTEPSLLGDAGELEIRIKPDPENGTITITDTGVGMTKEELIDCLGTIAQSGTSKFLKAQKELGADNGLIGQFGVGFIQHSLLQTRCDNDTMTPSRNCFCRQRITGSHLQCYSCWQEAIAEKGGQFLEASVSGSKNPAEDAQLVILAAGEKEQTAVFFRIFKDQNSNSYVVLMCSDHSRSSLVEQDLDQTTYGPFLNVNPDHNKLSLRTLIDHSNVESFGEEGKTCVISRVYPKLAIGDRAQLHVFNNGIESIRITSLSAWSVKKATRILKDSKVGNGETASTCPVDDYIRVVRDALNAKRNEMDSVLPVINRMKNARSIDDMLVKDMEYKQAHETTPLKEEIQLIRKSSSSSFSFLCS</sequence>
<accession>A0A7J7L3V0</accession>
<comment type="caution">
    <text evidence="7">The sequence shown here is derived from an EMBL/GenBank/DDBJ whole genome shotgun (WGS) entry which is preliminary data.</text>
</comment>
<evidence type="ECO:0000256" key="3">
    <source>
        <dbReference type="ARBA" id="ARBA00022840"/>
    </source>
</evidence>
<keyword evidence="2" id="KW-0547">Nucleotide-binding</keyword>
<evidence type="ECO:0000259" key="6">
    <source>
        <dbReference type="Pfam" id="PF08244"/>
    </source>
</evidence>
<dbReference type="GO" id="GO:0140662">
    <property type="term" value="F:ATP-dependent protein folding chaperone"/>
    <property type="evidence" value="ECO:0007669"/>
    <property type="project" value="InterPro"/>
</dbReference>
<dbReference type="GO" id="GO:0016887">
    <property type="term" value="F:ATP hydrolysis activity"/>
    <property type="evidence" value="ECO:0007669"/>
    <property type="project" value="InterPro"/>
</dbReference>
<evidence type="ECO:0000313" key="8">
    <source>
        <dbReference type="Proteomes" id="UP000541444"/>
    </source>
</evidence>
<dbReference type="OrthoDB" id="1997377at2759"/>
<evidence type="ECO:0000313" key="7">
    <source>
        <dbReference type="EMBL" id="KAF6137305.1"/>
    </source>
</evidence>